<feature type="repeat" description="WD" evidence="6">
    <location>
        <begin position="174"/>
        <end position="214"/>
    </location>
</feature>
<proteinExistence type="predicted"/>
<evidence type="ECO:0000313" key="8">
    <source>
        <dbReference type="EMBL" id="CDW75051.1"/>
    </source>
</evidence>
<keyword evidence="5" id="KW-0539">Nucleus</keyword>
<keyword evidence="9" id="KW-1185">Reference proteome</keyword>
<accession>A0A077ZYN0</accession>
<keyword evidence="4" id="KW-0677">Repeat</keyword>
<dbReference type="InterPro" id="IPR036322">
    <property type="entry name" value="WD40_repeat_dom_sf"/>
</dbReference>
<dbReference type="OrthoDB" id="431715at2759"/>
<dbReference type="Pfam" id="PF09384">
    <property type="entry name" value="UTP15_C"/>
    <property type="match status" value="1"/>
</dbReference>
<gene>
    <name evidence="8" type="primary">Contig1857.g2007</name>
    <name evidence="8" type="ORF">STYLEM_4037</name>
</gene>
<evidence type="ECO:0000256" key="5">
    <source>
        <dbReference type="ARBA" id="ARBA00023242"/>
    </source>
</evidence>
<dbReference type="InterPro" id="IPR019775">
    <property type="entry name" value="WD40_repeat_CS"/>
</dbReference>
<dbReference type="InterPro" id="IPR015943">
    <property type="entry name" value="WD40/YVTN_repeat-like_dom_sf"/>
</dbReference>
<evidence type="ECO:0000256" key="4">
    <source>
        <dbReference type="ARBA" id="ARBA00022737"/>
    </source>
</evidence>
<dbReference type="PROSITE" id="PS50082">
    <property type="entry name" value="WD_REPEATS_2"/>
    <property type="match status" value="1"/>
</dbReference>
<name>A0A077ZYN0_STYLE</name>
<keyword evidence="2" id="KW-0698">rRNA processing</keyword>
<dbReference type="InterPro" id="IPR001680">
    <property type="entry name" value="WD40_rpt"/>
</dbReference>
<comment type="subcellular location">
    <subcellularLocation>
        <location evidence="1">Nucleus</location>
        <location evidence="1">Nucleolus</location>
    </subcellularLocation>
</comment>
<dbReference type="GO" id="GO:0006364">
    <property type="term" value="P:rRNA processing"/>
    <property type="evidence" value="ECO:0007669"/>
    <property type="project" value="UniProtKB-KW"/>
</dbReference>
<dbReference type="Proteomes" id="UP000039865">
    <property type="component" value="Unassembled WGS sequence"/>
</dbReference>
<dbReference type="AlphaFoldDB" id="A0A077ZYN0"/>
<feature type="domain" description="U3 small nucleolar RNA-associated protein 15 C-terminal" evidence="7">
    <location>
        <begin position="377"/>
        <end position="515"/>
    </location>
</feature>
<dbReference type="PANTHER" id="PTHR19924:SF26">
    <property type="entry name" value="U3 SMALL NUCLEOLAR RNA-ASSOCIATED PROTEIN 15 HOMOLOG"/>
    <property type="match status" value="1"/>
</dbReference>
<dbReference type="InterPro" id="IPR018983">
    <property type="entry name" value="U3_snoRNA-assocProt_15_C"/>
</dbReference>
<evidence type="ECO:0000259" key="7">
    <source>
        <dbReference type="Pfam" id="PF09384"/>
    </source>
</evidence>
<dbReference type="SUPFAM" id="SSF50978">
    <property type="entry name" value="WD40 repeat-like"/>
    <property type="match status" value="1"/>
</dbReference>
<dbReference type="GO" id="GO:0045943">
    <property type="term" value="P:positive regulation of transcription by RNA polymerase I"/>
    <property type="evidence" value="ECO:0007669"/>
    <property type="project" value="TreeGrafter"/>
</dbReference>
<dbReference type="SMART" id="SM00320">
    <property type="entry name" value="WD40"/>
    <property type="match status" value="4"/>
</dbReference>
<dbReference type="Gene3D" id="2.130.10.10">
    <property type="entry name" value="YVTN repeat-like/Quinoprotein amine dehydrogenase"/>
    <property type="match status" value="1"/>
</dbReference>
<dbReference type="OMA" id="ATYQVVH"/>
<dbReference type="PROSITE" id="PS00678">
    <property type="entry name" value="WD_REPEATS_1"/>
    <property type="match status" value="1"/>
</dbReference>
<evidence type="ECO:0000256" key="3">
    <source>
        <dbReference type="ARBA" id="ARBA00022574"/>
    </source>
</evidence>
<organism evidence="8 9">
    <name type="scientific">Stylonychia lemnae</name>
    <name type="common">Ciliate</name>
    <dbReference type="NCBI Taxonomy" id="5949"/>
    <lineage>
        <taxon>Eukaryota</taxon>
        <taxon>Sar</taxon>
        <taxon>Alveolata</taxon>
        <taxon>Ciliophora</taxon>
        <taxon>Intramacronucleata</taxon>
        <taxon>Spirotrichea</taxon>
        <taxon>Stichotrichia</taxon>
        <taxon>Sporadotrichida</taxon>
        <taxon>Oxytrichidae</taxon>
        <taxon>Stylonychinae</taxon>
        <taxon>Stylonychia</taxon>
    </lineage>
</organism>
<protein>
    <submittedName>
        <fullName evidence="8">KDa trp-asp repeats containing protein</fullName>
    </submittedName>
</protein>
<dbReference type="EMBL" id="CCKQ01003913">
    <property type="protein sequence ID" value="CDW75051.1"/>
    <property type="molecule type" value="Genomic_DNA"/>
</dbReference>
<dbReference type="PROSITE" id="PS50294">
    <property type="entry name" value="WD_REPEATS_REGION"/>
    <property type="match status" value="1"/>
</dbReference>
<evidence type="ECO:0000256" key="1">
    <source>
        <dbReference type="ARBA" id="ARBA00004604"/>
    </source>
</evidence>
<evidence type="ECO:0000313" key="9">
    <source>
        <dbReference type="Proteomes" id="UP000039865"/>
    </source>
</evidence>
<evidence type="ECO:0000256" key="6">
    <source>
        <dbReference type="PROSITE-ProRule" id="PRU00221"/>
    </source>
</evidence>
<evidence type="ECO:0000256" key="2">
    <source>
        <dbReference type="ARBA" id="ARBA00022552"/>
    </source>
</evidence>
<dbReference type="GO" id="GO:0005730">
    <property type="term" value="C:nucleolus"/>
    <property type="evidence" value="ECO:0007669"/>
    <property type="project" value="UniProtKB-SubCell"/>
</dbReference>
<reference evidence="8 9" key="1">
    <citation type="submission" date="2014-06" db="EMBL/GenBank/DDBJ databases">
        <authorList>
            <person name="Swart Estienne"/>
        </authorList>
    </citation>
    <scope>NUCLEOTIDE SEQUENCE [LARGE SCALE GENOMIC DNA]</scope>
    <source>
        <strain evidence="8 9">130c</strain>
    </source>
</reference>
<dbReference type="Pfam" id="PF00400">
    <property type="entry name" value="WD40"/>
    <property type="match status" value="1"/>
</dbReference>
<keyword evidence="3 6" id="KW-0853">WD repeat</keyword>
<dbReference type="InParanoid" id="A0A077ZYN0"/>
<dbReference type="PANTHER" id="PTHR19924">
    <property type="entry name" value="UTP15 U3 SMALL NUCLEOLAR RNA-ASSOCIATED PROTEIN 15 FAMILY MEMBER"/>
    <property type="match status" value="1"/>
</dbReference>
<sequence length="546" mass="63105">MSLEFQRIKPKRFPKKSFKHSQESRYWKKYQNVLMEKDESMQINDISFCKGEKPYLMAAAISARVDIYSLTQPEGEDFDDDKLKPMSQLYKFKDAVSAIKMRQDGNLLLAGEKSGRIQLFEIKNKFILKTLVENQSQINGFDFKSNMREFVACSNESGIKYFGIAEPQSLFTIKNAHNDNIKRVQYVSDNLILSGSQDKTVKLWDLRNYTSPLSSATFQYSIEDFVSYRDNTYAVASGNIISQLCIDEQSQLKIQSEFIAFQKPVMRVQYDKTRDRIMAGGLDNQLKFFQIDESSDLKVSYKIKVPSEIFALDISSDGNHFALGLNTGSLIIKSKLIEQLEEEDEEAKLMKSFEPEFKSKSKNYKYFYRGQYVTPSLDDMIATQKQRKTKLQAYETFLKKFQYKQALLSALNLGNPEVILALLEELIERGGLELSLSNYSESELIKLLEFLTQKGFDHRYQLILIEILRIVLDMYSGVIGNFSQKVDNIVFKRLKKSIEEQITLTSDLTQLSGQIVRYIHRQNTIQDMILGSFQFMNKIPSQISQN</sequence>